<dbReference type="InterPro" id="IPR001845">
    <property type="entry name" value="HTH_ArsR_DNA-bd_dom"/>
</dbReference>
<organism evidence="5 6">
    <name type="scientific">Methanosarcina flavescens</name>
    <dbReference type="NCBI Taxonomy" id="1715806"/>
    <lineage>
        <taxon>Archaea</taxon>
        <taxon>Methanobacteriati</taxon>
        <taxon>Methanobacteriota</taxon>
        <taxon>Stenosarchaea group</taxon>
        <taxon>Methanomicrobia</taxon>
        <taxon>Methanosarcinales</taxon>
        <taxon>Methanosarcinaceae</taxon>
        <taxon>Methanosarcina</taxon>
    </lineage>
</organism>
<evidence type="ECO:0000256" key="1">
    <source>
        <dbReference type="ARBA" id="ARBA00023015"/>
    </source>
</evidence>
<evidence type="ECO:0000256" key="3">
    <source>
        <dbReference type="ARBA" id="ARBA00023163"/>
    </source>
</evidence>
<dbReference type="InterPro" id="IPR036390">
    <property type="entry name" value="WH_DNA-bd_sf"/>
</dbReference>
<keyword evidence="2" id="KW-0238">DNA-binding</keyword>
<reference evidence="5 6" key="1">
    <citation type="journal article" date="2020" name="Biotechnol. Biofuels">
        <title>New insights from the biogas microbiome by comprehensive genome-resolved metagenomics of nearly 1600 species originating from multiple anaerobic digesters.</title>
        <authorList>
            <person name="Campanaro S."/>
            <person name="Treu L."/>
            <person name="Rodriguez-R L.M."/>
            <person name="Kovalovszki A."/>
            <person name="Ziels R.M."/>
            <person name="Maus I."/>
            <person name="Zhu X."/>
            <person name="Kougias P.G."/>
            <person name="Basile A."/>
            <person name="Luo G."/>
            <person name="Schluter A."/>
            <person name="Konstantinidis K.T."/>
            <person name="Angelidaki I."/>
        </authorList>
    </citation>
    <scope>NUCLEOTIDE SEQUENCE [LARGE SCALE GENOMIC DNA]</scope>
    <source>
        <strain evidence="5">AS22ysBPME_46</strain>
    </source>
</reference>
<comment type="caution">
    <text evidence="5">The sequence shown here is derived from an EMBL/GenBank/DDBJ whole genome shotgun (WGS) entry which is preliminary data.</text>
</comment>
<dbReference type="Gene3D" id="1.10.10.10">
    <property type="entry name" value="Winged helix-like DNA-binding domain superfamily/Winged helix DNA-binding domain"/>
    <property type="match status" value="1"/>
</dbReference>
<proteinExistence type="predicted"/>
<keyword evidence="3" id="KW-0804">Transcription</keyword>
<dbReference type="SUPFAM" id="SSF46785">
    <property type="entry name" value="Winged helix' DNA-binding domain"/>
    <property type="match status" value="1"/>
</dbReference>
<evidence type="ECO:0000259" key="4">
    <source>
        <dbReference type="PROSITE" id="PS50987"/>
    </source>
</evidence>
<dbReference type="OrthoDB" id="46231at2157"/>
<dbReference type="CDD" id="cd00090">
    <property type="entry name" value="HTH_ARSR"/>
    <property type="match status" value="1"/>
</dbReference>
<gene>
    <name evidence="5" type="ORF">GX302_01885</name>
</gene>
<evidence type="ECO:0000313" key="6">
    <source>
        <dbReference type="Proteomes" id="UP000585579"/>
    </source>
</evidence>
<dbReference type="InterPro" id="IPR036388">
    <property type="entry name" value="WH-like_DNA-bd_sf"/>
</dbReference>
<keyword evidence="1" id="KW-0805">Transcription regulation</keyword>
<dbReference type="GO" id="GO:0003700">
    <property type="term" value="F:DNA-binding transcription factor activity"/>
    <property type="evidence" value="ECO:0007669"/>
    <property type="project" value="InterPro"/>
</dbReference>
<dbReference type="Pfam" id="PF01022">
    <property type="entry name" value="HTH_5"/>
    <property type="match status" value="1"/>
</dbReference>
<dbReference type="PRINTS" id="PR00778">
    <property type="entry name" value="HTHARSR"/>
</dbReference>
<dbReference type="NCBIfam" id="NF033788">
    <property type="entry name" value="HTH_metalloreg"/>
    <property type="match status" value="1"/>
</dbReference>
<sequence length="148" mass="17017">MKFGEAIVNLTQRIKAITTCFIRTGGQVEEVSEEKIIKVKDAYCLPEDVFSAVHTAINEEMEEIVSLFKVLADPTRLRILRALEVQSLCVCVLVECTDQKHSALSYHLKLLKEAGLVDSRRERSFQIYYLTEFGCLLLKHIEKYFEKT</sequence>
<dbReference type="Proteomes" id="UP000585579">
    <property type="component" value="Unassembled WGS sequence"/>
</dbReference>
<dbReference type="PROSITE" id="PS50987">
    <property type="entry name" value="HTH_ARSR_2"/>
    <property type="match status" value="1"/>
</dbReference>
<dbReference type="AlphaFoldDB" id="A0A7K4ASE7"/>
<dbReference type="PANTHER" id="PTHR43132">
    <property type="entry name" value="ARSENICAL RESISTANCE OPERON REPRESSOR ARSR-RELATED"/>
    <property type="match status" value="1"/>
</dbReference>
<evidence type="ECO:0000313" key="5">
    <source>
        <dbReference type="EMBL" id="NLK31614.1"/>
    </source>
</evidence>
<dbReference type="InterPro" id="IPR011991">
    <property type="entry name" value="ArsR-like_HTH"/>
</dbReference>
<feature type="domain" description="HTH arsR-type" evidence="4">
    <location>
        <begin position="56"/>
        <end position="148"/>
    </location>
</feature>
<dbReference type="GO" id="GO:0003677">
    <property type="term" value="F:DNA binding"/>
    <property type="evidence" value="ECO:0007669"/>
    <property type="project" value="UniProtKB-KW"/>
</dbReference>
<dbReference type="PANTHER" id="PTHR43132:SF2">
    <property type="entry name" value="ARSENICAL RESISTANCE OPERON REPRESSOR ARSR-RELATED"/>
    <property type="match status" value="1"/>
</dbReference>
<evidence type="ECO:0000256" key="2">
    <source>
        <dbReference type="ARBA" id="ARBA00023125"/>
    </source>
</evidence>
<protein>
    <submittedName>
        <fullName evidence="5">Winged helix-turn-helix transcriptional regulator</fullName>
    </submittedName>
</protein>
<accession>A0A7K4ASE7</accession>
<name>A0A7K4ASE7_9EURY</name>
<dbReference type="EMBL" id="JAAYQL010000009">
    <property type="protein sequence ID" value="NLK31614.1"/>
    <property type="molecule type" value="Genomic_DNA"/>
</dbReference>
<dbReference type="InterPro" id="IPR051011">
    <property type="entry name" value="Metal_resp_trans_reg"/>
</dbReference>
<dbReference type="SMART" id="SM00418">
    <property type="entry name" value="HTH_ARSR"/>
    <property type="match status" value="1"/>
</dbReference>